<accession>A0ABD3IF29</accession>
<dbReference type="PANTHER" id="PTHR10378">
    <property type="entry name" value="LIM DOMAIN-BINDING PROTEIN"/>
    <property type="match status" value="1"/>
</dbReference>
<comment type="caution">
    <text evidence="2">The sequence shown here is derived from an EMBL/GenBank/DDBJ whole genome shotgun (WGS) entry which is preliminary data.</text>
</comment>
<feature type="compositionally biased region" description="Low complexity" evidence="1">
    <location>
        <begin position="593"/>
        <end position="608"/>
    </location>
</feature>
<evidence type="ECO:0008006" key="4">
    <source>
        <dbReference type="Google" id="ProtNLM"/>
    </source>
</evidence>
<dbReference type="EMBL" id="JBJQOH010000001">
    <property type="protein sequence ID" value="KAL3701724.1"/>
    <property type="molecule type" value="Genomic_DNA"/>
</dbReference>
<proteinExistence type="predicted"/>
<feature type="region of interest" description="Disordered" evidence="1">
    <location>
        <begin position="481"/>
        <end position="530"/>
    </location>
</feature>
<sequence length="627" mass="69252">MLIKLECRPFALPKPLVVRSPPLPSTLLVHPGGSGSRLQTQRSADQMFAQMQPRIQNQILQTLKAGGRPAFQAGASTAGPSTRDIYDGTVRSPVNIASTCSHKLMQFVQEQRKRPPDNHISFWRNLVSTFFEPGAKKRWCLTSYNSQPVVRHAPGLFSAEAFHCNLCQGQPGRGFELTMDILPRLLKMQYDSGLVDELLFLDSAEERCVYSASGTMVLEYPKAVHESVFSDLRVVRHGRLRVSFSPSFKIRTWEFCTHNHEEVVSRKAFIQQANQLASLLSEYDSEDFDKSLENLNKHCNEFTATAKQLVTKLDTQITNDLGMPKRYARCVQIAEVVNSMKDLMDYNWKHKCGPIASLYTFPNASKLRMESVITGLPTLSQVINHITQSSPRQQSSSFNGPQQIFSPLQNQMPAVISGSPSLSRLWDPSASKLPSTSAHSNVDYRHMFSQVQPRNSQLHGALGNSQVPLANVGGNSLGISNFQYHPGSSHMSQLQGQLPSSPPVRSNVDTGHMYTQMQPPNSQFNALGNSPVHLNSVGGNSLGISTFQYQPVSSQVSQLQSQLPSSPSGQGHPSSSVMSPQLYQQILAKQQMSQQPNQILSQSQSLNQAGQQSLPGTPQSEMSDTCS</sequence>
<keyword evidence="3" id="KW-1185">Reference proteome</keyword>
<feature type="compositionally biased region" description="Low complexity" evidence="1">
    <location>
        <begin position="557"/>
        <end position="576"/>
    </location>
</feature>
<feature type="region of interest" description="Disordered" evidence="1">
    <location>
        <begin position="557"/>
        <end position="627"/>
    </location>
</feature>
<evidence type="ECO:0000313" key="3">
    <source>
        <dbReference type="Proteomes" id="UP001633002"/>
    </source>
</evidence>
<dbReference type="Pfam" id="PF01803">
    <property type="entry name" value="LIM_bind"/>
    <property type="match status" value="1"/>
</dbReference>
<evidence type="ECO:0000256" key="1">
    <source>
        <dbReference type="SAM" id="MobiDB-lite"/>
    </source>
</evidence>
<name>A0ABD3IF29_9MARC</name>
<dbReference type="InterPro" id="IPR029005">
    <property type="entry name" value="LIM-bd/SEUSS"/>
</dbReference>
<dbReference type="Proteomes" id="UP001633002">
    <property type="component" value="Unassembled WGS sequence"/>
</dbReference>
<feature type="compositionally biased region" description="Polar residues" evidence="1">
    <location>
        <begin position="609"/>
        <end position="627"/>
    </location>
</feature>
<gene>
    <name evidence="2" type="ORF">R1sor_019746</name>
</gene>
<reference evidence="2 3" key="1">
    <citation type="submission" date="2024-09" db="EMBL/GenBank/DDBJ databases">
        <title>Chromosome-scale assembly of Riccia sorocarpa.</title>
        <authorList>
            <person name="Paukszto L."/>
        </authorList>
    </citation>
    <scope>NUCLEOTIDE SEQUENCE [LARGE SCALE GENOMIC DNA]</scope>
    <source>
        <strain evidence="2">LP-2024</strain>
        <tissue evidence="2">Aerial parts of the thallus</tissue>
    </source>
</reference>
<dbReference type="AlphaFoldDB" id="A0ABD3IF29"/>
<evidence type="ECO:0000313" key="2">
    <source>
        <dbReference type="EMBL" id="KAL3701724.1"/>
    </source>
</evidence>
<organism evidence="2 3">
    <name type="scientific">Riccia sorocarpa</name>
    <dbReference type="NCBI Taxonomy" id="122646"/>
    <lineage>
        <taxon>Eukaryota</taxon>
        <taxon>Viridiplantae</taxon>
        <taxon>Streptophyta</taxon>
        <taxon>Embryophyta</taxon>
        <taxon>Marchantiophyta</taxon>
        <taxon>Marchantiopsida</taxon>
        <taxon>Marchantiidae</taxon>
        <taxon>Marchantiales</taxon>
        <taxon>Ricciaceae</taxon>
        <taxon>Riccia</taxon>
    </lineage>
</organism>
<protein>
    <recommendedName>
        <fullName evidence="4">Transcriptional corepressor SEUSS</fullName>
    </recommendedName>
</protein>
<feature type="compositionally biased region" description="Polar residues" evidence="1">
    <location>
        <begin position="489"/>
        <end position="528"/>
    </location>
</feature>
<feature type="compositionally biased region" description="Polar residues" evidence="1">
    <location>
        <begin position="577"/>
        <end position="592"/>
    </location>
</feature>